<proteinExistence type="predicted"/>
<dbReference type="SUPFAM" id="SSF51905">
    <property type="entry name" value="FAD/NAD(P)-binding domain"/>
    <property type="match status" value="1"/>
</dbReference>
<keyword evidence="2" id="KW-0503">Monooxygenase</keyword>
<organism evidence="4 5">
    <name type="scientific">Nibrella saemangeumensis</name>
    <dbReference type="NCBI Taxonomy" id="1084526"/>
    <lineage>
        <taxon>Bacteria</taxon>
        <taxon>Pseudomonadati</taxon>
        <taxon>Bacteroidota</taxon>
        <taxon>Cytophagia</taxon>
        <taxon>Cytophagales</taxon>
        <taxon>Spirosomataceae</taxon>
        <taxon>Nibrella</taxon>
    </lineage>
</organism>
<dbReference type="InterPro" id="IPR050493">
    <property type="entry name" value="FAD-dep_Monooxygenase_BioMet"/>
</dbReference>
<dbReference type="Gene3D" id="3.50.50.60">
    <property type="entry name" value="FAD/NAD(P)-binding domain"/>
    <property type="match status" value="1"/>
</dbReference>
<gene>
    <name evidence="4" type="ORF">GCM10023189_50100</name>
</gene>
<keyword evidence="1" id="KW-0560">Oxidoreductase</keyword>
<evidence type="ECO:0000313" key="4">
    <source>
        <dbReference type="EMBL" id="GAA4467096.1"/>
    </source>
</evidence>
<dbReference type="NCBIfam" id="NF005313">
    <property type="entry name" value="PRK06847.1"/>
    <property type="match status" value="1"/>
</dbReference>
<feature type="domain" description="FAD-binding" evidence="3">
    <location>
        <begin position="10"/>
        <end position="342"/>
    </location>
</feature>
<keyword evidence="5" id="KW-1185">Reference proteome</keyword>
<dbReference type="Proteomes" id="UP001501175">
    <property type="component" value="Unassembled WGS sequence"/>
</dbReference>
<dbReference type="EMBL" id="BAABHD010000082">
    <property type="protein sequence ID" value="GAA4467096.1"/>
    <property type="molecule type" value="Genomic_DNA"/>
</dbReference>
<evidence type="ECO:0000256" key="2">
    <source>
        <dbReference type="ARBA" id="ARBA00023033"/>
    </source>
</evidence>
<dbReference type="Pfam" id="PF01494">
    <property type="entry name" value="FAD_binding_3"/>
    <property type="match status" value="1"/>
</dbReference>
<reference evidence="5" key="1">
    <citation type="journal article" date="2019" name="Int. J. Syst. Evol. Microbiol.">
        <title>The Global Catalogue of Microorganisms (GCM) 10K type strain sequencing project: providing services to taxonomists for standard genome sequencing and annotation.</title>
        <authorList>
            <consortium name="The Broad Institute Genomics Platform"/>
            <consortium name="The Broad Institute Genome Sequencing Center for Infectious Disease"/>
            <person name="Wu L."/>
            <person name="Ma J."/>
        </authorList>
    </citation>
    <scope>NUCLEOTIDE SEQUENCE [LARGE SCALE GENOMIC DNA]</scope>
    <source>
        <strain evidence="5">JCM 17927</strain>
    </source>
</reference>
<dbReference type="PRINTS" id="PR00420">
    <property type="entry name" value="RNGMNOXGNASE"/>
</dbReference>
<dbReference type="InterPro" id="IPR002938">
    <property type="entry name" value="FAD-bd"/>
</dbReference>
<sequence length="382" mass="41730">MNQSPRPIKNVLIVGGGIGGQSVAIALKKAGYEPEIVEVHPEFNVYGVGIIQQANALRALDAIGVADEAIRLGYPYGRVKLCIATGQQIGEAGTPPIGRFPSHNGISRRILHDVLFAEAQKAGVNYRMGLSVERLNNQPNGVDVTFTDGSMGSYDILIAADGINSKIRSMVFGEYKPNYVGLSVWRYAFPRPKTLDTGYIFFGKQSKIGVIPMTAESCYIFVNSAEGENPYIPEDQLVDKLKSYMRAFPVPLVQELIEQVTDPKLVNYRPLETLKLPAPWYKNRVIVIGDAAHATIPQLGSGAALAIEDAVVLADELQKTETVEQAFANFMERRFQRCQMVVEASETLGQWEVLEYSGQSLPEGANMGALMGKTTMALTGEI</sequence>
<evidence type="ECO:0000313" key="5">
    <source>
        <dbReference type="Proteomes" id="UP001501175"/>
    </source>
</evidence>
<accession>A0ABP8NJW1</accession>
<dbReference type="RefSeq" id="WP_345248253.1">
    <property type="nucleotide sequence ID" value="NZ_BAABHD010000082.1"/>
</dbReference>
<evidence type="ECO:0000259" key="3">
    <source>
        <dbReference type="Pfam" id="PF01494"/>
    </source>
</evidence>
<dbReference type="PANTHER" id="PTHR13789:SF309">
    <property type="entry name" value="PUTATIVE (AFU_ORTHOLOGUE AFUA_6G14510)-RELATED"/>
    <property type="match status" value="1"/>
</dbReference>
<dbReference type="PANTHER" id="PTHR13789">
    <property type="entry name" value="MONOOXYGENASE"/>
    <property type="match status" value="1"/>
</dbReference>
<dbReference type="InterPro" id="IPR036188">
    <property type="entry name" value="FAD/NAD-bd_sf"/>
</dbReference>
<comment type="caution">
    <text evidence="4">The sequence shown here is derived from an EMBL/GenBank/DDBJ whole genome shotgun (WGS) entry which is preliminary data.</text>
</comment>
<evidence type="ECO:0000256" key="1">
    <source>
        <dbReference type="ARBA" id="ARBA00023002"/>
    </source>
</evidence>
<protein>
    <submittedName>
        <fullName evidence="4">FAD-dependent oxidoreductase</fullName>
    </submittedName>
</protein>
<name>A0ABP8NJW1_9BACT</name>